<dbReference type="InterPro" id="IPR032093">
    <property type="entry name" value="PhoD_N"/>
</dbReference>
<feature type="domain" description="PhoD-like phosphatase metallophosphatase" evidence="1">
    <location>
        <begin position="201"/>
        <end position="534"/>
    </location>
</feature>
<proteinExistence type="predicted"/>
<dbReference type="Pfam" id="PF09423">
    <property type="entry name" value="PhoD"/>
    <property type="match status" value="1"/>
</dbReference>
<dbReference type="InterPro" id="IPR038607">
    <property type="entry name" value="PhoD-like_sf"/>
</dbReference>
<evidence type="ECO:0000313" key="4">
    <source>
        <dbReference type="Proteomes" id="UP000800981"/>
    </source>
</evidence>
<dbReference type="Pfam" id="PF16655">
    <property type="entry name" value="PhoD_N"/>
    <property type="match status" value="1"/>
</dbReference>
<name>A0ABX0GWM7_9ACTN</name>
<sequence length="565" mass="61505">MIVAEGGGEPGARCRLLPELSGTCHLEYDAASLCVDWLPGVTNPSLSRRAVLLGTAAAGTGAVVGGLLPGTSALAVPKIRPGRIAYPFTLGIASGDPSPDGVVLWTRLAVDPLAEDGFGGMTAEKYDVEFQVAEDLNFSRVVRRGTKHARRDEGYAIHVELTGLPSGKELYYRFRIDEHISPVGRTLTAPAVGSIVSALTMAIASCSNFSAGYFTAYRHLANEMPDLVLHLGDYIYEGAGGTGARRHSGGKEIKTLADYRTRYAQYKTDPDLQLAHAAAPWAAVPDDHEVENNYAGDISENAADTVEYFRQRRAWAYQAYYENMPFRRASTPRNLEMQLFRRLSWGNLASLHMMDTRQFRSDQACNDGWRAGCGPAEDEARSITGDKQERWLLDGLRRSEATWDILGQQVFFSQRDRVVGAVDEYGMDSWDGYVASRKRILSGFGGSGATNPVVLTGDVHVHYASDIKADFRNPASKTLGVELVTTSITSGGNGSETTATGTAQLAENPHIKLYNSRRGYILAKAERDQLRADFKVVPYVTTQGAPLETRASFAVEAGNPGLHRL</sequence>
<evidence type="ECO:0000259" key="2">
    <source>
        <dbReference type="Pfam" id="PF16655"/>
    </source>
</evidence>
<accession>A0ABX0GWM7</accession>
<reference evidence="3 4" key="1">
    <citation type="submission" date="2020-03" db="EMBL/GenBank/DDBJ databases">
        <title>Two novel Motilibacter sp.</title>
        <authorList>
            <person name="Liu S."/>
        </authorList>
    </citation>
    <scope>NUCLEOTIDE SEQUENCE [LARGE SCALE GENOMIC DNA]</scope>
    <source>
        <strain evidence="3 4">E257</strain>
    </source>
</reference>
<gene>
    <name evidence="3" type="ORF">G9H71_14260</name>
</gene>
<dbReference type="PANTHER" id="PTHR43606">
    <property type="entry name" value="PHOSPHATASE, PUTATIVE (AFU_ORTHOLOGUE AFUA_6G08710)-RELATED"/>
    <property type="match status" value="1"/>
</dbReference>
<dbReference type="CDD" id="cd07389">
    <property type="entry name" value="MPP_PhoD"/>
    <property type="match status" value="1"/>
</dbReference>
<dbReference type="PANTHER" id="PTHR43606:SF2">
    <property type="entry name" value="ALKALINE PHOSPHATASE FAMILY PROTEIN (AFU_ORTHOLOGUE AFUA_5G03860)"/>
    <property type="match status" value="1"/>
</dbReference>
<dbReference type="InterPro" id="IPR018946">
    <property type="entry name" value="PhoD-like_MPP"/>
</dbReference>
<dbReference type="Gene3D" id="3.60.21.70">
    <property type="entry name" value="PhoD-like phosphatase"/>
    <property type="match status" value="1"/>
</dbReference>
<keyword evidence="4" id="KW-1185">Reference proteome</keyword>
<evidence type="ECO:0000259" key="1">
    <source>
        <dbReference type="Pfam" id="PF09423"/>
    </source>
</evidence>
<dbReference type="SUPFAM" id="SSF56300">
    <property type="entry name" value="Metallo-dependent phosphatases"/>
    <property type="match status" value="1"/>
</dbReference>
<dbReference type="InterPro" id="IPR052900">
    <property type="entry name" value="Phospholipid_Metab_Enz"/>
</dbReference>
<organism evidence="3 4">
    <name type="scientific">Motilibacter deserti</name>
    <dbReference type="NCBI Taxonomy" id="2714956"/>
    <lineage>
        <taxon>Bacteria</taxon>
        <taxon>Bacillati</taxon>
        <taxon>Actinomycetota</taxon>
        <taxon>Actinomycetes</taxon>
        <taxon>Motilibacterales</taxon>
        <taxon>Motilibacteraceae</taxon>
        <taxon>Motilibacter</taxon>
    </lineage>
</organism>
<protein>
    <submittedName>
        <fullName evidence="3">Alkaline phosphatase</fullName>
    </submittedName>
</protein>
<dbReference type="InterPro" id="IPR006311">
    <property type="entry name" value="TAT_signal"/>
</dbReference>
<evidence type="ECO:0000313" key="3">
    <source>
        <dbReference type="EMBL" id="NHC14948.1"/>
    </source>
</evidence>
<dbReference type="PROSITE" id="PS51318">
    <property type="entry name" value="TAT"/>
    <property type="match status" value="1"/>
</dbReference>
<dbReference type="Proteomes" id="UP000800981">
    <property type="component" value="Unassembled WGS sequence"/>
</dbReference>
<feature type="domain" description="Phospholipase D N-terminal" evidence="2">
    <location>
        <begin position="90"/>
        <end position="188"/>
    </location>
</feature>
<dbReference type="EMBL" id="JAANNP010000013">
    <property type="protein sequence ID" value="NHC14948.1"/>
    <property type="molecule type" value="Genomic_DNA"/>
</dbReference>
<dbReference type="InterPro" id="IPR029052">
    <property type="entry name" value="Metallo-depent_PP-like"/>
</dbReference>
<dbReference type="Gene3D" id="2.60.40.380">
    <property type="entry name" value="Purple acid phosphatase-like, N-terminal"/>
    <property type="match status" value="1"/>
</dbReference>
<comment type="caution">
    <text evidence="3">The sequence shown here is derived from an EMBL/GenBank/DDBJ whole genome shotgun (WGS) entry which is preliminary data.</text>
</comment>